<keyword evidence="1" id="KW-0472">Membrane</keyword>
<gene>
    <name evidence="2" type="ORF">VST7929_02970</name>
</gene>
<sequence length="87" mass="10340">MKVIRIIFHIILVGSLLLNIRLFILWEQSRADVYEQVTERYFFEQKALSFLKQGMYEEATNHLEEYSNEYGGLVAVICMEKVYKTDI</sequence>
<feature type="transmembrane region" description="Helical" evidence="1">
    <location>
        <begin position="6"/>
        <end position="26"/>
    </location>
</feature>
<keyword evidence="3" id="KW-1185">Reference proteome</keyword>
<accession>A0ABM8ZXE4</accession>
<protein>
    <submittedName>
        <fullName evidence="2">Uncharacterized protein</fullName>
    </submittedName>
</protein>
<reference evidence="2" key="1">
    <citation type="submission" date="2021-11" db="EMBL/GenBank/DDBJ databases">
        <authorList>
            <person name="Rodrigo-Torres L."/>
            <person name="Arahal R. D."/>
            <person name="Lucena T."/>
        </authorList>
    </citation>
    <scope>NUCLEOTIDE SEQUENCE</scope>
    <source>
        <strain evidence="2">CECT 7929</strain>
    </source>
</reference>
<proteinExistence type="predicted"/>
<name>A0ABM8ZXE4_9VIBR</name>
<dbReference type="Proteomes" id="UP000838672">
    <property type="component" value="Unassembled WGS sequence"/>
</dbReference>
<evidence type="ECO:0000313" key="3">
    <source>
        <dbReference type="Proteomes" id="UP000838672"/>
    </source>
</evidence>
<keyword evidence="1" id="KW-0812">Transmembrane</keyword>
<evidence type="ECO:0000313" key="2">
    <source>
        <dbReference type="EMBL" id="CAH0535397.1"/>
    </source>
</evidence>
<comment type="caution">
    <text evidence="2">The sequence shown here is derived from an EMBL/GenBank/DDBJ whole genome shotgun (WGS) entry which is preliminary data.</text>
</comment>
<keyword evidence="1" id="KW-1133">Transmembrane helix</keyword>
<organism evidence="2 3">
    <name type="scientific">Vibrio stylophorae</name>
    <dbReference type="NCBI Taxonomy" id="659351"/>
    <lineage>
        <taxon>Bacteria</taxon>
        <taxon>Pseudomonadati</taxon>
        <taxon>Pseudomonadota</taxon>
        <taxon>Gammaproteobacteria</taxon>
        <taxon>Vibrionales</taxon>
        <taxon>Vibrionaceae</taxon>
        <taxon>Vibrio</taxon>
    </lineage>
</organism>
<evidence type="ECO:0000256" key="1">
    <source>
        <dbReference type="SAM" id="Phobius"/>
    </source>
</evidence>
<dbReference type="EMBL" id="CAKLDI010000002">
    <property type="protein sequence ID" value="CAH0535397.1"/>
    <property type="molecule type" value="Genomic_DNA"/>
</dbReference>